<evidence type="ECO:0000259" key="6">
    <source>
        <dbReference type="PROSITE" id="PS51805"/>
    </source>
</evidence>
<dbReference type="InterPro" id="IPR019786">
    <property type="entry name" value="Zinc_finger_PHD-type_CS"/>
</dbReference>
<dbReference type="SUPFAM" id="SSF57903">
    <property type="entry name" value="FYVE/PHD zinc finger"/>
    <property type="match status" value="2"/>
</dbReference>
<evidence type="ECO:0000256" key="1">
    <source>
        <dbReference type="ARBA" id="ARBA00022723"/>
    </source>
</evidence>
<dbReference type="PROSITE" id="PS51805">
    <property type="entry name" value="EPHD"/>
    <property type="match status" value="1"/>
</dbReference>
<dbReference type="EnsemblProtists" id="EKX55160">
    <property type="protein sequence ID" value="EKX55160"/>
    <property type="gene ID" value="GUITHDRAFT_39340"/>
</dbReference>
<dbReference type="Pfam" id="PF13832">
    <property type="entry name" value="zf-HC5HC2H_2"/>
    <property type="match status" value="1"/>
</dbReference>
<dbReference type="SMART" id="SM00249">
    <property type="entry name" value="PHD"/>
    <property type="match status" value="2"/>
</dbReference>
<evidence type="ECO:0008006" key="10">
    <source>
        <dbReference type="Google" id="ProtNLM"/>
    </source>
</evidence>
<keyword evidence="3" id="KW-0862">Zinc</keyword>
<dbReference type="PANTHER" id="PTHR13793:SF107">
    <property type="entry name" value="BROMODOMAIN-CONTAINING PROTEIN HOMOLOG"/>
    <property type="match status" value="1"/>
</dbReference>
<dbReference type="RefSeq" id="XP_005842140.1">
    <property type="nucleotide sequence ID" value="XM_005842083.1"/>
</dbReference>
<name>L1K3W0_GUITC</name>
<evidence type="ECO:0000256" key="2">
    <source>
        <dbReference type="ARBA" id="ARBA00022771"/>
    </source>
</evidence>
<evidence type="ECO:0000313" key="7">
    <source>
        <dbReference type="EMBL" id="EKX55160.1"/>
    </source>
</evidence>
<keyword evidence="2 4" id="KW-0863">Zinc-finger</keyword>
<dbReference type="KEGG" id="gtt:GUITHDRAFT_39340"/>
<keyword evidence="9" id="KW-1185">Reference proteome</keyword>
<evidence type="ECO:0000256" key="4">
    <source>
        <dbReference type="PROSITE-ProRule" id="PRU00146"/>
    </source>
</evidence>
<dbReference type="PANTHER" id="PTHR13793">
    <property type="entry name" value="PHD FINGER PROTEINS"/>
    <property type="match status" value="1"/>
</dbReference>
<dbReference type="GO" id="GO:0006357">
    <property type="term" value="P:regulation of transcription by RNA polymerase II"/>
    <property type="evidence" value="ECO:0007669"/>
    <property type="project" value="TreeGrafter"/>
</dbReference>
<dbReference type="Pfam" id="PF13831">
    <property type="entry name" value="PHD_2"/>
    <property type="match status" value="1"/>
</dbReference>
<accession>L1K3W0</accession>
<dbReference type="GeneID" id="17312263"/>
<dbReference type="InterPro" id="IPR034732">
    <property type="entry name" value="EPHD"/>
</dbReference>
<gene>
    <name evidence="7" type="ORF">GUITHDRAFT_39340</name>
</gene>
<dbReference type="Gene3D" id="3.30.40.10">
    <property type="entry name" value="Zinc/RING finger domain, C3HC4 (zinc finger)"/>
    <property type="match status" value="2"/>
</dbReference>
<evidence type="ECO:0000313" key="8">
    <source>
        <dbReference type="EnsemblProtists" id="EKX55160"/>
    </source>
</evidence>
<feature type="domain" description="PHD-type" evidence="6">
    <location>
        <begin position="56"/>
        <end position="147"/>
    </location>
</feature>
<dbReference type="InterPro" id="IPR019787">
    <property type="entry name" value="Znf_PHD-finger"/>
</dbReference>
<dbReference type="Proteomes" id="UP000011087">
    <property type="component" value="Unassembled WGS sequence"/>
</dbReference>
<sequence>RCAVCLNDGAEEGNILVFCDGCGIAVHQVCYGIMKVPDEDECWFCCKCREQKGAPGAACDLCSMPGGALKMTDDGRFAHLSCALWVPETSLEDGFLLEPVMGMRDINKARWKLRCSICKERRGACIQCSNRRCAVAFHVTCAQYAQL</sequence>
<organism evidence="7">
    <name type="scientific">Guillardia theta (strain CCMP2712)</name>
    <name type="common">Cryptophyte</name>
    <dbReference type="NCBI Taxonomy" id="905079"/>
    <lineage>
        <taxon>Eukaryota</taxon>
        <taxon>Cryptophyceae</taxon>
        <taxon>Pyrenomonadales</taxon>
        <taxon>Geminigeraceae</taxon>
        <taxon>Guillardia</taxon>
    </lineage>
</organism>
<proteinExistence type="predicted"/>
<dbReference type="InterPro" id="IPR050701">
    <property type="entry name" value="Histone_Mod_Regulator"/>
</dbReference>
<dbReference type="OMA" id="CALWHEG"/>
<dbReference type="OrthoDB" id="20839at2759"/>
<reference evidence="7 9" key="1">
    <citation type="journal article" date="2012" name="Nature">
        <title>Algal genomes reveal evolutionary mosaicism and the fate of nucleomorphs.</title>
        <authorList>
            <consortium name="DOE Joint Genome Institute"/>
            <person name="Curtis B.A."/>
            <person name="Tanifuji G."/>
            <person name="Burki F."/>
            <person name="Gruber A."/>
            <person name="Irimia M."/>
            <person name="Maruyama S."/>
            <person name="Arias M.C."/>
            <person name="Ball S.G."/>
            <person name="Gile G.H."/>
            <person name="Hirakawa Y."/>
            <person name="Hopkins J.F."/>
            <person name="Kuo A."/>
            <person name="Rensing S.A."/>
            <person name="Schmutz J."/>
            <person name="Symeonidi A."/>
            <person name="Elias M."/>
            <person name="Eveleigh R.J."/>
            <person name="Herman E.K."/>
            <person name="Klute M.J."/>
            <person name="Nakayama T."/>
            <person name="Obornik M."/>
            <person name="Reyes-Prieto A."/>
            <person name="Armbrust E.V."/>
            <person name="Aves S.J."/>
            <person name="Beiko R.G."/>
            <person name="Coutinho P."/>
            <person name="Dacks J.B."/>
            <person name="Durnford D.G."/>
            <person name="Fast N.M."/>
            <person name="Green B.R."/>
            <person name="Grisdale C.J."/>
            <person name="Hempel F."/>
            <person name="Henrissat B."/>
            <person name="Hoppner M.P."/>
            <person name="Ishida K."/>
            <person name="Kim E."/>
            <person name="Koreny L."/>
            <person name="Kroth P.G."/>
            <person name="Liu Y."/>
            <person name="Malik S.B."/>
            <person name="Maier U.G."/>
            <person name="McRose D."/>
            <person name="Mock T."/>
            <person name="Neilson J.A."/>
            <person name="Onodera N.T."/>
            <person name="Poole A.M."/>
            <person name="Pritham E.J."/>
            <person name="Richards T.A."/>
            <person name="Rocap G."/>
            <person name="Roy S.W."/>
            <person name="Sarai C."/>
            <person name="Schaack S."/>
            <person name="Shirato S."/>
            <person name="Slamovits C.H."/>
            <person name="Spencer D.F."/>
            <person name="Suzuki S."/>
            <person name="Worden A.Z."/>
            <person name="Zauner S."/>
            <person name="Barry K."/>
            <person name="Bell C."/>
            <person name="Bharti A.K."/>
            <person name="Crow J.A."/>
            <person name="Grimwood J."/>
            <person name="Kramer R."/>
            <person name="Lindquist E."/>
            <person name="Lucas S."/>
            <person name="Salamov A."/>
            <person name="McFadden G.I."/>
            <person name="Lane C.E."/>
            <person name="Keeling P.J."/>
            <person name="Gray M.W."/>
            <person name="Grigoriev I.V."/>
            <person name="Archibald J.M."/>
        </authorList>
    </citation>
    <scope>NUCLEOTIDE SEQUENCE</scope>
    <source>
        <strain evidence="7 9">CCMP2712</strain>
    </source>
</reference>
<reference evidence="8" key="3">
    <citation type="submission" date="2015-06" db="UniProtKB">
        <authorList>
            <consortium name="EnsemblProtists"/>
        </authorList>
    </citation>
    <scope>IDENTIFICATION</scope>
</reference>
<dbReference type="AlphaFoldDB" id="L1K3W0"/>
<dbReference type="PROSITE" id="PS01359">
    <property type="entry name" value="ZF_PHD_1"/>
    <property type="match status" value="1"/>
</dbReference>
<dbReference type="HOGENOM" id="CLU_100457_1_0_1"/>
<dbReference type="GO" id="GO:0008270">
    <property type="term" value="F:zinc ion binding"/>
    <property type="evidence" value="ECO:0007669"/>
    <property type="project" value="UniProtKB-KW"/>
</dbReference>
<dbReference type="EMBL" id="JH992965">
    <property type="protein sequence ID" value="EKX55160.1"/>
    <property type="molecule type" value="Genomic_DNA"/>
</dbReference>
<keyword evidence="1" id="KW-0479">Metal-binding</keyword>
<dbReference type="STRING" id="905079.L1K3W0"/>
<reference evidence="9" key="2">
    <citation type="submission" date="2012-11" db="EMBL/GenBank/DDBJ databases">
        <authorList>
            <person name="Kuo A."/>
            <person name="Curtis B.A."/>
            <person name="Tanifuji G."/>
            <person name="Burki F."/>
            <person name="Gruber A."/>
            <person name="Irimia M."/>
            <person name="Maruyama S."/>
            <person name="Arias M.C."/>
            <person name="Ball S.G."/>
            <person name="Gile G.H."/>
            <person name="Hirakawa Y."/>
            <person name="Hopkins J.F."/>
            <person name="Rensing S.A."/>
            <person name="Schmutz J."/>
            <person name="Symeonidi A."/>
            <person name="Elias M."/>
            <person name="Eveleigh R.J."/>
            <person name="Herman E.K."/>
            <person name="Klute M.J."/>
            <person name="Nakayama T."/>
            <person name="Obornik M."/>
            <person name="Reyes-Prieto A."/>
            <person name="Armbrust E.V."/>
            <person name="Aves S.J."/>
            <person name="Beiko R.G."/>
            <person name="Coutinho P."/>
            <person name="Dacks J.B."/>
            <person name="Durnford D.G."/>
            <person name="Fast N.M."/>
            <person name="Green B.R."/>
            <person name="Grisdale C."/>
            <person name="Hempe F."/>
            <person name="Henrissat B."/>
            <person name="Hoppner M.P."/>
            <person name="Ishida K.-I."/>
            <person name="Kim E."/>
            <person name="Koreny L."/>
            <person name="Kroth P.G."/>
            <person name="Liu Y."/>
            <person name="Malik S.-B."/>
            <person name="Maier U.G."/>
            <person name="McRose D."/>
            <person name="Mock T."/>
            <person name="Neilson J.A."/>
            <person name="Onodera N.T."/>
            <person name="Poole A.M."/>
            <person name="Pritham E.J."/>
            <person name="Richards T.A."/>
            <person name="Rocap G."/>
            <person name="Roy S.W."/>
            <person name="Sarai C."/>
            <person name="Schaack S."/>
            <person name="Shirato S."/>
            <person name="Slamovits C.H."/>
            <person name="Spencer D.F."/>
            <person name="Suzuki S."/>
            <person name="Worden A.Z."/>
            <person name="Zauner S."/>
            <person name="Barry K."/>
            <person name="Bell C."/>
            <person name="Bharti A.K."/>
            <person name="Crow J.A."/>
            <person name="Grimwood J."/>
            <person name="Kramer R."/>
            <person name="Lindquist E."/>
            <person name="Lucas S."/>
            <person name="Salamov A."/>
            <person name="McFadden G.I."/>
            <person name="Lane C.E."/>
            <person name="Keeling P.J."/>
            <person name="Gray M.W."/>
            <person name="Grigoriev I.V."/>
            <person name="Archibald J.M."/>
        </authorList>
    </citation>
    <scope>NUCLEOTIDE SEQUENCE</scope>
    <source>
        <strain evidence="9">CCMP2712</strain>
    </source>
</reference>
<dbReference type="InterPro" id="IPR013083">
    <property type="entry name" value="Znf_RING/FYVE/PHD"/>
</dbReference>
<feature type="non-terminal residue" evidence="7">
    <location>
        <position position="147"/>
    </location>
</feature>
<dbReference type="PaxDb" id="55529-EKX55160"/>
<evidence type="ECO:0000313" key="9">
    <source>
        <dbReference type="Proteomes" id="UP000011087"/>
    </source>
</evidence>
<evidence type="ECO:0000259" key="5">
    <source>
        <dbReference type="PROSITE" id="PS50016"/>
    </source>
</evidence>
<dbReference type="eggNOG" id="KOG0955">
    <property type="taxonomic scope" value="Eukaryota"/>
</dbReference>
<evidence type="ECO:0000256" key="3">
    <source>
        <dbReference type="ARBA" id="ARBA00022833"/>
    </source>
</evidence>
<dbReference type="InterPro" id="IPR011011">
    <property type="entry name" value="Znf_FYVE_PHD"/>
</dbReference>
<feature type="non-terminal residue" evidence="7">
    <location>
        <position position="1"/>
    </location>
</feature>
<protein>
    <recommendedName>
        <fullName evidence="10">PHD-type domain-containing protein</fullName>
    </recommendedName>
</protein>
<feature type="domain" description="PHD-type" evidence="5">
    <location>
        <begin position="1"/>
        <end position="51"/>
    </location>
</feature>
<dbReference type="PROSITE" id="PS50016">
    <property type="entry name" value="ZF_PHD_2"/>
    <property type="match status" value="1"/>
</dbReference>
<dbReference type="InterPro" id="IPR001965">
    <property type="entry name" value="Znf_PHD"/>
</dbReference>